<evidence type="ECO:0000313" key="2">
    <source>
        <dbReference type="Proteomes" id="UP000249203"/>
    </source>
</evidence>
<dbReference type="AlphaFoldDB" id="A0A327WQ14"/>
<protein>
    <submittedName>
        <fullName evidence="1">Uncharacterized protein</fullName>
    </submittedName>
</protein>
<name>A0A327WQ14_9GAMM</name>
<reference evidence="1 2" key="1">
    <citation type="submission" date="2018-06" db="EMBL/GenBank/DDBJ databases">
        <title>Genomic Encyclopedia of Type Strains, Phase III (KMG-III): the genomes of soil and plant-associated and newly described type strains.</title>
        <authorList>
            <person name="Whitman W."/>
        </authorList>
    </citation>
    <scope>NUCLEOTIDE SEQUENCE [LARGE SCALE GENOMIC DNA]</scope>
    <source>
        <strain evidence="1 2">CGMCC 1.15366</strain>
    </source>
</reference>
<dbReference type="EMBL" id="QLMD01000019">
    <property type="protein sequence ID" value="RAJ93518.1"/>
    <property type="molecule type" value="Genomic_DNA"/>
</dbReference>
<comment type="caution">
    <text evidence="1">The sequence shown here is derived from an EMBL/GenBank/DDBJ whole genome shotgun (WGS) entry which is preliminary data.</text>
</comment>
<accession>A0A327WQ14</accession>
<evidence type="ECO:0000313" key="1">
    <source>
        <dbReference type="EMBL" id="RAJ93518.1"/>
    </source>
</evidence>
<sequence>MFYAHCVGLVVGMGRDANKKPQPFGLGLFIWMPGGVL</sequence>
<organism evidence="1 2">
    <name type="scientific">Aliidiomarina maris</name>
    <dbReference type="NCBI Taxonomy" id="531312"/>
    <lineage>
        <taxon>Bacteria</taxon>
        <taxon>Pseudomonadati</taxon>
        <taxon>Pseudomonadota</taxon>
        <taxon>Gammaproteobacteria</taxon>
        <taxon>Alteromonadales</taxon>
        <taxon>Idiomarinaceae</taxon>
        <taxon>Aliidiomarina</taxon>
    </lineage>
</organism>
<dbReference type="Proteomes" id="UP000249203">
    <property type="component" value="Unassembled WGS sequence"/>
</dbReference>
<proteinExistence type="predicted"/>
<feature type="non-terminal residue" evidence="1">
    <location>
        <position position="37"/>
    </location>
</feature>
<gene>
    <name evidence="1" type="ORF">B0I24_1191</name>
</gene>